<sequence length="60" mass="6349">MCSIRNIKPDPQILIAFVSAISTSTGYYFGSSQGSSKKDDIIADASNKPIVNAADTVNVK</sequence>
<dbReference type="Proteomes" id="UP000215002">
    <property type="component" value="Chromosome"/>
</dbReference>
<name>A0A223NXB7_9SPHI</name>
<keyword evidence="3" id="KW-1185">Reference proteome</keyword>
<organism evidence="2 3">
    <name type="scientific">Mucilaginibacter xinganensis</name>
    <dbReference type="NCBI Taxonomy" id="1234841"/>
    <lineage>
        <taxon>Bacteria</taxon>
        <taxon>Pseudomonadati</taxon>
        <taxon>Bacteroidota</taxon>
        <taxon>Sphingobacteriia</taxon>
        <taxon>Sphingobacteriales</taxon>
        <taxon>Sphingobacteriaceae</taxon>
        <taxon>Mucilaginibacter</taxon>
    </lineage>
</organism>
<keyword evidence="1" id="KW-0812">Transmembrane</keyword>
<keyword evidence="1" id="KW-1133">Transmembrane helix</keyword>
<feature type="transmembrane region" description="Helical" evidence="1">
    <location>
        <begin position="12"/>
        <end position="30"/>
    </location>
</feature>
<evidence type="ECO:0000313" key="2">
    <source>
        <dbReference type="EMBL" id="ASU34430.1"/>
    </source>
</evidence>
<dbReference type="KEGG" id="muc:MuYL_2543"/>
<dbReference type="EMBL" id="CP022743">
    <property type="protein sequence ID" value="ASU34430.1"/>
    <property type="molecule type" value="Genomic_DNA"/>
</dbReference>
<gene>
    <name evidence="2" type="ORF">MuYL_2543</name>
</gene>
<keyword evidence="1" id="KW-0472">Membrane</keyword>
<evidence type="ECO:0000313" key="3">
    <source>
        <dbReference type="Proteomes" id="UP000215002"/>
    </source>
</evidence>
<accession>A0A223NXB7</accession>
<proteinExistence type="predicted"/>
<reference evidence="2 3" key="1">
    <citation type="submission" date="2017-08" db="EMBL/GenBank/DDBJ databases">
        <title>Complete genome sequence of Mucilaginibacter sp. strain BJC16-A31.</title>
        <authorList>
            <consortium name="Henan University of Science and Technology"/>
            <person name="You X."/>
        </authorList>
    </citation>
    <scope>NUCLEOTIDE SEQUENCE [LARGE SCALE GENOMIC DNA]</scope>
    <source>
        <strain evidence="2 3">BJC16-A31</strain>
    </source>
</reference>
<dbReference type="AlphaFoldDB" id="A0A223NXB7"/>
<protein>
    <submittedName>
        <fullName evidence="2">Uncharacterized protein</fullName>
    </submittedName>
</protein>
<evidence type="ECO:0000256" key="1">
    <source>
        <dbReference type="SAM" id="Phobius"/>
    </source>
</evidence>